<dbReference type="PANTHER" id="PTHR40661">
    <property type="match status" value="1"/>
</dbReference>
<dbReference type="GO" id="GO:0003677">
    <property type="term" value="F:DNA binding"/>
    <property type="evidence" value="ECO:0007669"/>
    <property type="project" value="UniProtKB-KW"/>
</dbReference>
<dbReference type="SUPFAM" id="SSF51306">
    <property type="entry name" value="LexA/Signal peptidase"/>
    <property type="match status" value="1"/>
</dbReference>
<evidence type="ECO:0000256" key="3">
    <source>
        <dbReference type="ARBA" id="ARBA00023163"/>
    </source>
</evidence>
<dbReference type="Gene3D" id="2.10.109.10">
    <property type="entry name" value="Umud Fragment, subunit A"/>
    <property type="match status" value="1"/>
</dbReference>
<comment type="caution">
    <text evidence="5">The sequence shown here is derived from an EMBL/GenBank/DDBJ whole genome shotgun (WGS) entry which is preliminary data.</text>
</comment>
<reference evidence="5 6" key="1">
    <citation type="submission" date="2018-08" db="EMBL/GenBank/DDBJ databases">
        <title>A genome reference for cultivated species of the human gut microbiota.</title>
        <authorList>
            <person name="Zou Y."/>
            <person name="Xue W."/>
            <person name="Luo G."/>
        </authorList>
    </citation>
    <scope>NUCLEOTIDE SEQUENCE [LARGE SCALE GENOMIC DNA]</scope>
    <source>
        <strain evidence="5 6">AM27-46</strain>
    </source>
</reference>
<keyword evidence="3" id="KW-0804">Transcription</keyword>
<keyword evidence="1" id="KW-0805">Transcription regulation</keyword>
<dbReference type="InterPro" id="IPR039418">
    <property type="entry name" value="LexA-like"/>
</dbReference>
<evidence type="ECO:0000313" key="5">
    <source>
        <dbReference type="EMBL" id="RHE62256.1"/>
    </source>
</evidence>
<dbReference type="CDD" id="cd00093">
    <property type="entry name" value="HTH_XRE"/>
    <property type="match status" value="1"/>
</dbReference>
<feature type="domain" description="Peptidase S24/S26A/S26B/S26C" evidence="4">
    <location>
        <begin position="120"/>
        <end position="204"/>
    </location>
</feature>
<name>A0A414JU88_BACUN</name>
<dbReference type="InterPro" id="IPR010982">
    <property type="entry name" value="Lambda_DNA-bd_dom_sf"/>
</dbReference>
<dbReference type="InterPro" id="IPR036286">
    <property type="entry name" value="LexA/Signal_pep-like_sf"/>
</dbReference>
<keyword evidence="2" id="KW-0238">DNA-binding</keyword>
<dbReference type="InterPro" id="IPR015927">
    <property type="entry name" value="Peptidase_S24_S26A/B/C"/>
</dbReference>
<dbReference type="CDD" id="cd06529">
    <property type="entry name" value="S24_LexA-like"/>
    <property type="match status" value="1"/>
</dbReference>
<protein>
    <submittedName>
        <fullName evidence="5">LexA family transcriptional regulator</fullName>
    </submittedName>
</protein>
<dbReference type="Pfam" id="PF00717">
    <property type="entry name" value="Peptidase_S24"/>
    <property type="match status" value="1"/>
</dbReference>
<dbReference type="RefSeq" id="WP_118930852.1">
    <property type="nucleotide sequence ID" value="NZ_JAHONI010000001.1"/>
</dbReference>
<organism evidence="5 6">
    <name type="scientific">Bacteroides uniformis</name>
    <dbReference type="NCBI Taxonomy" id="820"/>
    <lineage>
        <taxon>Bacteria</taxon>
        <taxon>Pseudomonadati</taxon>
        <taxon>Bacteroidota</taxon>
        <taxon>Bacteroidia</taxon>
        <taxon>Bacteroidales</taxon>
        <taxon>Bacteroidaceae</taxon>
        <taxon>Bacteroides</taxon>
    </lineage>
</organism>
<dbReference type="AlphaFoldDB" id="A0A414JU88"/>
<dbReference type="EMBL" id="QSKL01000001">
    <property type="protein sequence ID" value="RHE62256.1"/>
    <property type="molecule type" value="Genomic_DNA"/>
</dbReference>
<dbReference type="Proteomes" id="UP000284640">
    <property type="component" value="Unassembled WGS sequence"/>
</dbReference>
<evidence type="ECO:0000256" key="2">
    <source>
        <dbReference type="ARBA" id="ARBA00023125"/>
    </source>
</evidence>
<dbReference type="PANTHER" id="PTHR40661:SF1">
    <property type="entry name" value="HTH CRO_C1-TYPE DOMAIN-CONTAINING PROTEIN"/>
    <property type="match status" value="1"/>
</dbReference>
<dbReference type="Gene3D" id="1.10.260.40">
    <property type="entry name" value="lambda repressor-like DNA-binding domains"/>
    <property type="match status" value="1"/>
</dbReference>
<dbReference type="InterPro" id="IPR001387">
    <property type="entry name" value="Cro/C1-type_HTH"/>
</dbReference>
<accession>A0A414JU88</accession>
<dbReference type="SUPFAM" id="SSF47413">
    <property type="entry name" value="lambda repressor-like DNA-binding domains"/>
    <property type="match status" value="1"/>
</dbReference>
<evidence type="ECO:0000313" key="6">
    <source>
        <dbReference type="Proteomes" id="UP000284640"/>
    </source>
</evidence>
<sequence>MAVNQEFKNTINRIKYEYSLNQSQIADRLGVKKTYLSDMINGRVPYNETMNKKVNDVFPLPPMNKVHIQKEDTLKISTSDIKEGDYSGTLVYDMDATCGTDDRDIYFTQEDIIGSVNLPGINKESKIIRANGDSMEPKVYDGNMVVIREIHNWDDIFYGQMYLILLDEYRMIKYIRRYEQDETNYIILRSENPLYDDIKLHKNKIRKLFVVENVLSVKTQL</sequence>
<gene>
    <name evidence="5" type="ORF">DW729_00895</name>
</gene>
<evidence type="ECO:0000259" key="4">
    <source>
        <dbReference type="Pfam" id="PF00717"/>
    </source>
</evidence>
<evidence type="ECO:0000256" key="1">
    <source>
        <dbReference type="ARBA" id="ARBA00023015"/>
    </source>
</evidence>
<proteinExistence type="predicted"/>